<gene>
    <name evidence="1" type="primary">gpM</name>
    <name evidence="1" type="ORF">L2Y54_15675</name>
</gene>
<accession>A0ABY3SV49</accession>
<sequence>MLSPAAQHRTGTRTTRAELPATAATVNPAREACHDSIIAAQFSADYHRMSHIKSRATRASAKRQALTQYQAWLNTFMVQQAYESKAAIMFVWLTVWHIDVGEWQRGLELARFALAERLSAPKDFSRTLAETVTEEIAGGILKAGDTATHADVLDDLAQVVSGYDMTDQITAKLHKARALARLDTDPEKARELLLIAAQLDPNSGVKRYLKTLDAGAKPTPSQAPEKIADYSLSARAAATLANMTAPAFLRHAKKHPELLPRLEIPVGTRHLYRFNPKHVKAYMKHHLVNARKDVNNGHDKARP</sequence>
<proteinExistence type="predicted"/>
<dbReference type="InterPro" id="IPR010270">
    <property type="entry name" value="Phage_P2_GpM"/>
</dbReference>
<name>A0ABY3SV49_9GAMM</name>
<reference evidence="1" key="1">
    <citation type="journal article" date="2022" name="Microorganisms">
        <title>Two New Species of Filamentous Sulfur Bacteria of the Genus Thiothrix, Thiothrix winogradskyi sp. nov. and 'Candidatus Thiothrix sulfatifontis' sp. nov.</title>
        <authorList>
            <person name="Ravin N.V."/>
            <person name="Rossetti S."/>
            <person name="Beletsky A.V."/>
            <person name="Kadnikov V.V."/>
            <person name="Rudenko T.S."/>
            <person name="Smolyakov D.D."/>
            <person name="Moskvitina M.I."/>
            <person name="Gureeva M.V."/>
            <person name="Mardanov A.V."/>
            <person name="Grabovich M.Y."/>
        </authorList>
    </citation>
    <scope>NUCLEOTIDE SEQUENCE</scope>
    <source>
        <strain evidence="1">CT3</strain>
    </source>
</reference>
<dbReference type="RefSeq" id="WP_236497441.1">
    <property type="nucleotide sequence ID" value="NZ_CP091244.1"/>
</dbReference>
<evidence type="ECO:0000313" key="2">
    <source>
        <dbReference type="Proteomes" id="UP001054801"/>
    </source>
</evidence>
<protein>
    <submittedName>
        <fullName evidence="1">Phage terminase small subunit</fullName>
    </submittedName>
</protein>
<keyword evidence="2" id="KW-1185">Reference proteome</keyword>
<dbReference type="Proteomes" id="UP001054801">
    <property type="component" value="Chromosome"/>
</dbReference>
<organism evidence="1 2">
    <name type="scientific">Thiothrix winogradskyi</name>
    <dbReference type="NCBI Taxonomy" id="96472"/>
    <lineage>
        <taxon>Bacteria</taxon>
        <taxon>Pseudomonadati</taxon>
        <taxon>Pseudomonadota</taxon>
        <taxon>Gammaproteobacteria</taxon>
        <taxon>Thiotrichales</taxon>
        <taxon>Thiotrichaceae</taxon>
        <taxon>Thiothrix</taxon>
    </lineage>
</organism>
<dbReference type="EMBL" id="CP091244">
    <property type="protein sequence ID" value="UJS23372.1"/>
    <property type="molecule type" value="Genomic_DNA"/>
</dbReference>
<dbReference type="Pfam" id="PF05944">
    <property type="entry name" value="Phage_term_smal"/>
    <property type="match status" value="1"/>
</dbReference>
<evidence type="ECO:0000313" key="1">
    <source>
        <dbReference type="EMBL" id="UJS23372.1"/>
    </source>
</evidence>